<proteinExistence type="predicted"/>
<comment type="caution">
    <text evidence="1">The sequence shown here is derived from an EMBL/GenBank/DDBJ whole genome shotgun (WGS) entry which is preliminary data.</text>
</comment>
<organism evidence="1 2">
    <name type="scientific">Ataeniobius toweri</name>
    <dbReference type="NCBI Taxonomy" id="208326"/>
    <lineage>
        <taxon>Eukaryota</taxon>
        <taxon>Metazoa</taxon>
        <taxon>Chordata</taxon>
        <taxon>Craniata</taxon>
        <taxon>Vertebrata</taxon>
        <taxon>Euteleostomi</taxon>
        <taxon>Actinopterygii</taxon>
        <taxon>Neopterygii</taxon>
        <taxon>Teleostei</taxon>
        <taxon>Neoteleostei</taxon>
        <taxon>Acanthomorphata</taxon>
        <taxon>Ovalentaria</taxon>
        <taxon>Atherinomorphae</taxon>
        <taxon>Cyprinodontiformes</taxon>
        <taxon>Goodeidae</taxon>
        <taxon>Ataeniobius</taxon>
    </lineage>
</organism>
<accession>A0ABU7A6H4</accession>
<gene>
    <name evidence="1" type="ORF">ATANTOWER_013818</name>
</gene>
<evidence type="ECO:0000313" key="2">
    <source>
        <dbReference type="Proteomes" id="UP001345963"/>
    </source>
</evidence>
<name>A0ABU7A6H4_9TELE</name>
<sequence length="127" mass="14529">MYQSAQSLNCQMLWVRDSRVSSSLWSRNSLSLARLLVCRLSAYTGCTLREQMYQVAIRVYVSLTLAYSRSNILLIFLAHHIIGKSMEKLIEQGIIKVHTNQQEVLQIQNLHVSLCIVELLTQICCIS</sequence>
<reference evidence="1 2" key="1">
    <citation type="submission" date="2021-07" db="EMBL/GenBank/DDBJ databases">
        <authorList>
            <person name="Palmer J.M."/>
        </authorList>
    </citation>
    <scope>NUCLEOTIDE SEQUENCE [LARGE SCALE GENOMIC DNA]</scope>
    <source>
        <strain evidence="1 2">AT_MEX2019</strain>
        <tissue evidence="1">Muscle</tissue>
    </source>
</reference>
<protein>
    <submittedName>
        <fullName evidence="1">Uncharacterized protein</fullName>
    </submittedName>
</protein>
<dbReference type="Proteomes" id="UP001345963">
    <property type="component" value="Unassembled WGS sequence"/>
</dbReference>
<keyword evidence="2" id="KW-1185">Reference proteome</keyword>
<evidence type="ECO:0000313" key="1">
    <source>
        <dbReference type="EMBL" id="MED6233592.1"/>
    </source>
</evidence>
<dbReference type="EMBL" id="JAHUTI010002895">
    <property type="protein sequence ID" value="MED6233592.1"/>
    <property type="molecule type" value="Genomic_DNA"/>
</dbReference>